<organism evidence="2 3">
    <name type="scientific">Halobacillus kuroshimensis</name>
    <dbReference type="NCBI Taxonomy" id="302481"/>
    <lineage>
        <taxon>Bacteria</taxon>
        <taxon>Bacillati</taxon>
        <taxon>Bacillota</taxon>
        <taxon>Bacilli</taxon>
        <taxon>Bacillales</taxon>
        <taxon>Bacillaceae</taxon>
        <taxon>Halobacillus</taxon>
    </lineage>
</organism>
<protein>
    <submittedName>
        <fullName evidence="2">GNAT family N-acetyltransferase</fullName>
    </submittedName>
</protein>
<dbReference type="RefSeq" id="WP_206934410.1">
    <property type="nucleotide sequence ID" value="NZ_JAEKJY010000004.1"/>
</dbReference>
<evidence type="ECO:0000313" key="2">
    <source>
        <dbReference type="EMBL" id="MBN8236114.1"/>
    </source>
</evidence>
<name>A0ABS3DXQ6_9BACI</name>
<dbReference type="PROSITE" id="PS51186">
    <property type="entry name" value="GNAT"/>
    <property type="match status" value="1"/>
</dbReference>
<reference evidence="2 3" key="1">
    <citation type="submission" date="2020-12" db="EMBL/GenBank/DDBJ databases">
        <title>Oil enriched cultivation method for isolating marine PHA-producing bacteria.</title>
        <authorList>
            <person name="Zheng W."/>
            <person name="Yu S."/>
            <person name="Huang Y."/>
        </authorList>
    </citation>
    <scope>NUCLEOTIDE SEQUENCE [LARGE SCALE GENOMIC DNA]</scope>
    <source>
        <strain evidence="2 3">SY-2-6</strain>
    </source>
</reference>
<keyword evidence="3" id="KW-1185">Reference proteome</keyword>
<evidence type="ECO:0000313" key="3">
    <source>
        <dbReference type="Proteomes" id="UP000663970"/>
    </source>
</evidence>
<evidence type="ECO:0000259" key="1">
    <source>
        <dbReference type="PROSITE" id="PS51186"/>
    </source>
</evidence>
<feature type="domain" description="N-acetyltransferase" evidence="1">
    <location>
        <begin position="3"/>
        <end position="151"/>
    </location>
</feature>
<sequence>MSINFFRMTQQEAEEMAAWHYPPPYDFYDMTADEEDYHEFIDPHRRSPRTYSAYKEGALIGFFTIHPTDEETVDVGLGLRPDLTGKGKGDSFVAAGLSFAERHYEARFFTLSVAEFNQRAVEVYRRAGFKETHRFMQKTNGGTYPFIAMKK</sequence>
<dbReference type="Gene3D" id="3.40.630.30">
    <property type="match status" value="1"/>
</dbReference>
<proteinExistence type="predicted"/>
<comment type="caution">
    <text evidence="2">The sequence shown here is derived from an EMBL/GenBank/DDBJ whole genome shotgun (WGS) entry which is preliminary data.</text>
</comment>
<dbReference type="Proteomes" id="UP000663970">
    <property type="component" value="Unassembled WGS sequence"/>
</dbReference>
<dbReference type="InterPro" id="IPR000182">
    <property type="entry name" value="GNAT_dom"/>
</dbReference>
<gene>
    <name evidence="2" type="ORF">JF544_12690</name>
</gene>
<dbReference type="EMBL" id="JAEKJY010000004">
    <property type="protein sequence ID" value="MBN8236114.1"/>
    <property type="molecule type" value="Genomic_DNA"/>
</dbReference>
<dbReference type="InterPro" id="IPR016181">
    <property type="entry name" value="Acyl_CoA_acyltransferase"/>
</dbReference>
<dbReference type="SUPFAM" id="SSF55729">
    <property type="entry name" value="Acyl-CoA N-acyltransferases (Nat)"/>
    <property type="match status" value="1"/>
</dbReference>
<dbReference type="Pfam" id="PF00583">
    <property type="entry name" value="Acetyltransf_1"/>
    <property type="match status" value="1"/>
</dbReference>
<accession>A0ABS3DXQ6</accession>